<evidence type="ECO:0000313" key="3">
    <source>
        <dbReference type="Proteomes" id="UP000233551"/>
    </source>
</evidence>
<comment type="caution">
    <text evidence="2">The sequence shown here is derived from an EMBL/GenBank/DDBJ whole genome shotgun (WGS) entry which is preliminary data.</text>
</comment>
<proteinExistence type="predicted"/>
<evidence type="ECO:0000313" key="2">
    <source>
        <dbReference type="EMBL" id="PKH48043.1"/>
    </source>
</evidence>
<keyword evidence="3" id="KW-1185">Reference proteome</keyword>
<sequence>MDNDVEPSPRVLKQTTDSQLSSHPQVRRARSERGRKQLAIWWSRSREEESSLWTEDDHRIFLLGLRFIATLAKKWKSKKWEIISTHFLPNKNNNTSQKGPYVETPRKNTSNASSGLKAAAVELSVFRCSKISSIRSSLSLANGTKH</sequence>
<dbReference type="Proteomes" id="UP000233551">
    <property type="component" value="Unassembled WGS sequence"/>
</dbReference>
<evidence type="ECO:0000256" key="1">
    <source>
        <dbReference type="SAM" id="MobiDB-lite"/>
    </source>
</evidence>
<feature type="compositionally biased region" description="Polar residues" evidence="1">
    <location>
        <begin position="13"/>
        <end position="24"/>
    </location>
</feature>
<feature type="region of interest" description="Disordered" evidence="1">
    <location>
        <begin position="88"/>
        <end position="112"/>
    </location>
</feature>
<dbReference type="AlphaFoldDB" id="A0A2I0GBR6"/>
<feature type="region of interest" description="Disordered" evidence="1">
    <location>
        <begin position="1"/>
        <end position="31"/>
    </location>
</feature>
<name>A0A2I0GBR6_PUNGR</name>
<reference evidence="2 3" key="1">
    <citation type="submission" date="2017-11" db="EMBL/GenBank/DDBJ databases">
        <title>De-novo sequencing of pomegranate (Punica granatum L.) genome.</title>
        <authorList>
            <person name="Akparov Z."/>
            <person name="Amiraslanov A."/>
            <person name="Hajiyeva S."/>
            <person name="Abbasov M."/>
            <person name="Kaur K."/>
            <person name="Hamwieh A."/>
            <person name="Solovyev V."/>
            <person name="Salamov A."/>
            <person name="Braich B."/>
            <person name="Kosarev P."/>
            <person name="Mahmoud A."/>
            <person name="Hajiyev E."/>
            <person name="Babayeva S."/>
            <person name="Izzatullayeva V."/>
            <person name="Mammadov A."/>
            <person name="Mammadov A."/>
            <person name="Sharifova S."/>
            <person name="Ojaghi J."/>
            <person name="Eynullazada K."/>
            <person name="Bayramov B."/>
            <person name="Abdulazimova A."/>
            <person name="Shahmuradov I."/>
        </authorList>
    </citation>
    <scope>NUCLEOTIDE SEQUENCE [LARGE SCALE GENOMIC DNA]</scope>
    <source>
        <strain evidence="3">cv. AG2017</strain>
        <tissue evidence="2">Leaf</tissue>
    </source>
</reference>
<organism evidence="2 3">
    <name type="scientific">Punica granatum</name>
    <name type="common">Pomegranate</name>
    <dbReference type="NCBI Taxonomy" id="22663"/>
    <lineage>
        <taxon>Eukaryota</taxon>
        <taxon>Viridiplantae</taxon>
        <taxon>Streptophyta</taxon>
        <taxon>Embryophyta</taxon>
        <taxon>Tracheophyta</taxon>
        <taxon>Spermatophyta</taxon>
        <taxon>Magnoliopsida</taxon>
        <taxon>eudicotyledons</taxon>
        <taxon>Gunneridae</taxon>
        <taxon>Pentapetalae</taxon>
        <taxon>rosids</taxon>
        <taxon>malvids</taxon>
        <taxon>Myrtales</taxon>
        <taxon>Lythraceae</taxon>
        <taxon>Punica</taxon>
    </lineage>
</organism>
<gene>
    <name evidence="2" type="ORF">CRG98_050371</name>
</gene>
<dbReference type="EMBL" id="PGOL01045221">
    <property type="protein sequence ID" value="PKH48043.1"/>
    <property type="molecule type" value="Genomic_DNA"/>
</dbReference>
<protein>
    <submittedName>
        <fullName evidence="2">Uncharacterized protein</fullName>
    </submittedName>
</protein>
<accession>A0A2I0GBR6</accession>